<gene>
    <name evidence="1" type="ORF">Anas_09459</name>
</gene>
<evidence type="ECO:0000313" key="2">
    <source>
        <dbReference type="Proteomes" id="UP000326759"/>
    </source>
</evidence>
<evidence type="ECO:0000313" key="1">
    <source>
        <dbReference type="EMBL" id="KAB7508180.1"/>
    </source>
</evidence>
<reference evidence="1 2" key="1">
    <citation type="journal article" date="2019" name="PLoS Biol.">
        <title>Sex chromosomes control vertical transmission of feminizing Wolbachia symbionts in an isopod.</title>
        <authorList>
            <person name="Becking T."/>
            <person name="Chebbi M.A."/>
            <person name="Giraud I."/>
            <person name="Moumen B."/>
            <person name="Laverre T."/>
            <person name="Caubet Y."/>
            <person name="Peccoud J."/>
            <person name="Gilbert C."/>
            <person name="Cordaux R."/>
        </authorList>
    </citation>
    <scope>NUCLEOTIDE SEQUENCE [LARGE SCALE GENOMIC DNA]</scope>
    <source>
        <strain evidence="1">ANa2</strain>
        <tissue evidence="1">Whole body excluding digestive tract and cuticle</tissue>
    </source>
</reference>
<dbReference type="EMBL" id="SEYY01000026">
    <property type="protein sequence ID" value="KAB7508180.1"/>
    <property type="molecule type" value="Genomic_DNA"/>
</dbReference>
<dbReference type="Proteomes" id="UP000326759">
    <property type="component" value="Unassembled WGS sequence"/>
</dbReference>
<proteinExistence type="predicted"/>
<sequence>MEKVNLQKELLKVIHCFKGPVHQAFVYTYYQSYTQNTDMYTFAVNTNKSTNFSSRELHILELERRPIKLNTFLLYKVLQNCCMPVLSDNVDPVWSYNDTGFCTSKNKIEEILASVISSYRELLFKANKFSIVDFNNIMDVLLHNVCLLIEKSAEISKSRRWTEEKERLETIFSNIRKGDFLTYSENCTDIIRIESEFRADLVEHLLWKEIRSFDASFWDLKVLHQCQEEVNPKDM</sequence>
<organism evidence="1 2">
    <name type="scientific">Armadillidium nasatum</name>
    <dbReference type="NCBI Taxonomy" id="96803"/>
    <lineage>
        <taxon>Eukaryota</taxon>
        <taxon>Metazoa</taxon>
        <taxon>Ecdysozoa</taxon>
        <taxon>Arthropoda</taxon>
        <taxon>Crustacea</taxon>
        <taxon>Multicrustacea</taxon>
        <taxon>Malacostraca</taxon>
        <taxon>Eumalacostraca</taxon>
        <taxon>Peracarida</taxon>
        <taxon>Isopoda</taxon>
        <taxon>Oniscidea</taxon>
        <taxon>Crinocheta</taxon>
        <taxon>Armadillidiidae</taxon>
        <taxon>Armadillidium</taxon>
    </lineage>
</organism>
<dbReference type="AlphaFoldDB" id="A0A5N5TPU0"/>
<dbReference type="OrthoDB" id="6335547at2759"/>
<comment type="caution">
    <text evidence="1">The sequence shown here is derived from an EMBL/GenBank/DDBJ whole genome shotgun (WGS) entry which is preliminary data.</text>
</comment>
<name>A0A5N5TPU0_9CRUS</name>
<accession>A0A5N5TPU0</accession>
<protein>
    <submittedName>
        <fullName evidence="1">Uncharacterized protein</fullName>
    </submittedName>
</protein>
<keyword evidence="2" id="KW-1185">Reference proteome</keyword>